<evidence type="ECO:0000259" key="7">
    <source>
        <dbReference type="Pfam" id="PF08244"/>
    </source>
</evidence>
<proteinExistence type="inferred from homology"/>
<dbReference type="GO" id="GO:0005987">
    <property type="term" value="P:sucrose catabolic process"/>
    <property type="evidence" value="ECO:0007669"/>
    <property type="project" value="TreeGrafter"/>
</dbReference>
<dbReference type="InterPro" id="IPR013148">
    <property type="entry name" value="Glyco_hydro_32_N"/>
</dbReference>
<organism evidence="8 9">
    <name type="scientific">Acrasis kona</name>
    <dbReference type="NCBI Taxonomy" id="1008807"/>
    <lineage>
        <taxon>Eukaryota</taxon>
        <taxon>Discoba</taxon>
        <taxon>Heterolobosea</taxon>
        <taxon>Tetramitia</taxon>
        <taxon>Eutetramitia</taxon>
        <taxon>Acrasidae</taxon>
        <taxon>Acrasis</taxon>
    </lineage>
</organism>
<dbReference type="SUPFAM" id="SSF49899">
    <property type="entry name" value="Concanavalin A-like lectins/glucanases"/>
    <property type="match status" value="1"/>
</dbReference>
<dbReference type="AlphaFoldDB" id="A0AAW2ZB61"/>
<dbReference type="Pfam" id="PF00251">
    <property type="entry name" value="Glyco_hydro_32N"/>
    <property type="match status" value="1"/>
</dbReference>
<evidence type="ECO:0000256" key="1">
    <source>
        <dbReference type="ARBA" id="ARBA00009902"/>
    </source>
</evidence>
<comment type="similarity">
    <text evidence="1 4">Belongs to the glycosyl hydrolase 32 family.</text>
</comment>
<dbReference type="EMBL" id="JAOPGA020001203">
    <property type="protein sequence ID" value="KAL0486165.1"/>
    <property type="molecule type" value="Genomic_DNA"/>
</dbReference>
<evidence type="ECO:0000256" key="5">
    <source>
        <dbReference type="SAM" id="SignalP"/>
    </source>
</evidence>
<dbReference type="SUPFAM" id="SSF75005">
    <property type="entry name" value="Arabinanase/levansucrase/invertase"/>
    <property type="match status" value="1"/>
</dbReference>
<keyword evidence="5" id="KW-0732">Signal</keyword>
<name>A0AAW2ZB61_9EUKA</name>
<dbReference type="GO" id="GO:0004575">
    <property type="term" value="F:sucrose alpha-glucosidase activity"/>
    <property type="evidence" value="ECO:0007669"/>
    <property type="project" value="TreeGrafter"/>
</dbReference>
<dbReference type="Proteomes" id="UP001431209">
    <property type="component" value="Unassembled WGS sequence"/>
</dbReference>
<reference evidence="8 9" key="1">
    <citation type="submission" date="2024-03" db="EMBL/GenBank/DDBJ databases">
        <title>The Acrasis kona genome and developmental transcriptomes reveal deep origins of eukaryotic multicellular pathways.</title>
        <authorList>
            <person name="Sheikh S."/>
            <person name="Fu C.-J."/>
            <person name="Brown M.W."/>
            <person name="Baldauf S.L."/>
        </authorList>
    </citation>
    <scope>NUCLEOTIDE SEQUENCE [LARGE SCALE GENOMIC DNA]</scope>
    <source>
        <strain evidence="8 9">ATCC MYA-3509</strain>
    </source>
</reference>
<evidence type="ECO:0000256" key="3">
    <source>
        <dbReference type="ARBA" id="ARBA00023295"/>
    </source>
</evidence>
<dbReference type="PANTHER" id="PTHR42800">
    <property type="entry name" value="EXOINULINASE INUD (AFU_ORTHOLOGUE AFUA_5G00480)"/>
    <property type="match status" value="1"/>
</dbReference>
<feature type="domain" description="Glycosyl hydrolase family 32 C-terminal" evidence="7">
    <location>
        <begin position="355"/>
        <end position="494"/>
    </location>
</feature>
<dbReference type="Gene3D" id="2.60.120.560">
    <property type="entry name" value="Exo-inulinase, domain 1"/>
    <property type="match status" value="1"/>
</dbReference>
<feature type="domain" description="Glycosyl hydrolase family 32 N-terminal" evidence="6">
    <location>
        <begin position="26"/>
        <end position="329"/>
    </location>
</feature>
<dbReference type="Gene3D" id="2.115.10.20">
    <property type="entry name" value="Glycosyl hydrolase domain, family 43"/>
    <property type="match status" value="1"/>
</dbReference>
<dbReference type="InterPro" id="IPR023296">
    <property type="entry name" value="Glyco_hydro_beta-prop_sf"/>
</dbReference>
<gene>
    <name evidence="8" type="ORF">AKO1_001828</name>
</gene>
<evidence type="ECO:0000259" key="6">
    <source>
        <dbReference type="Pfam" id="PF00251"/>
    </source>
</evidence>
<evidence type="ECO:0000313" key="9">
    <source>
        <dbReference type="Proteomes" id="UP001431209"/>
    </source>
</evidence>
<dbReference type="InterPro" id="IPR001362">
    <property type="entry name" value="Glyco_hydro_32"/>
</dbReference>
<sequence length="504" mass="57488">MKTFLVVSLLIIACEAFNETYRPQFHFTPARGWMNDPNGLVYVKEQDGTGWYHLFYQYNTLGEKSPGNIGWGHAKSQDLVHWDRLPQALFPGEKFYIFSGSAVQIEGTDTVCLLYTGMNDVTKIQNQNLAFSPDGGEKFLEFTKNPVIDLKKTEFRDPKIFSYKTEDGRSYYVMAVVLPDVFTVQFYKSTDFIAWELLSEFTMDTKAIWECPDLFEMSVGPNKKWVLTFSLQSKEVSKTVYYVGDFDGTKFTLDPSFSTQPVPIDHGSDFYAAVTYENEPQQRRIMIGWLGNWEYSTTSPTDPWRCSQSIPRMLELKNIDNQYKLYSTPIPELTKLRKTSWTFSGKPVISAGSPTVVSFPKDIDTRHCEIELELQIPISSRPPDKVGIQVLRNEAGEENTLIYYDIKTKNVVVDRSKSGNVKFSDRFLSVVSEQNVPLREIIKFHIFVDASSVEVFVNDGEAVLSSILFPNQKSTTMSVICDGQAATFTIVKKFVVHPLTSIWE</sequence>
<evidence type="ECO:0000256" key="4">
    <source>
        <dbReference type="RuleBase" id="RU362110"/>
    </source>
</evidence>
<dbReference type="InterPro" id="IPR018053">
    <property type="entry name" value="Glyco_hydro_32_AS"/>
</dbReference>
<comment type="caution">
    <text evidence="8">The sequence shown here is derived from an EMBL/GenBank/DDBJ whole genome shotgun (WGS) entry which is preliminary data.</text>
</comment>
<evidence type="ECO:0000256" key="2">
    <source>
        <dbReference type="ARBA" id="ARBA00022801"/>
    </source>
</evidence>
<feature type="signal peptide" evidence="5">
    <location>
        <begin position="1"/>
        <end position="16"/>
    </location>
</feature>
<dbReference type="SMART" id="SM00640">
    <property type="entry name" value="Glyco_32"/>
    <property type="match status" value="1"/>
</dbReference>
<dbReference type="InterPro" id="IPR013189">
    <property type="entry name" value="Glyco_hydro_32_C"/>
</dbReference>
<feature type="chain" id="PRO_5043329872" evidence="5">
    <location>
        <begin position="17"/>
        <end position="504"/>
    </location>
</feature>
<dbReference type="InterPro" id="IPR013320">
    <property type="entry name" value="ConA-like_dom_sf"/>
</dbReference>
<dbReference type="CDD" id="cd18622">
    <property type="entry name" value="GH32_Inu-like"/>
    <property type="match status" value="1"/>
</dbReference>
<protein>
    <submittedName>
        <fullName evidence="8">Beta-fructofuranosidase</fullName>
    </submittedName>
</protein>
<keyword evidence="2 4" id="KW-0378">Hydrolase</keyword>
<evidence type="ECO:0000313" key="8">
    <source>
        <dbReference type="EMBL" id="KAL0486165.1"/>
    </source>
</evidence>
<dbReference type="Pfam" id="PF08244">
    <property type="entry name" value="Glyco_hydro_32C"/>
    <property type="match status" value="1"/>
</dbReference>
<dbReference type="PANTHER" id="PTHR42800:SF3">
    <property type="entry name" value="GLYCOSYL HYDROLASE FAMILY 32 N-TERMINAL DOMAIN-CONTAINING PROTEIN"/>
    <property type="match status" value="1"/>
</dbReference>
<keyword evidence="3 4" id="KW-0326">Glycosidase</keyword>
<dbReference type="PROSITE" id="PS00609">
    <property type="entry name" value="GLYCOSYL_HYDROL_F32"/>
    <property type="match status" value="1"/>
</dbReference>
<dbReference type="GO" id="GO:0005737">
    <property type="term" value="C:cytoplasm"/>
    <property type="evidence" value="ECO:0007669"/>
    <property type="project" value="TreeGrafter"/>
</dbReference>
<accession>A0AAW2ZB61</accession>
<keyword evidence="9" id="KW-1185">Reference proteome</keyword>